<dbReference type="AlphaFoldDB" id="A0A955I271"/>
<protein>
    <submittedName>
        <fullName evidence="2">HD domain-containing protein</fullName>
    </submittedName>
</protein>
<dbReference type="EMBL" id="JAGQLN010000017">
    <property type="protein sequence ID" value="MCA9377107.1"/>
    <property type="molecule type" value="Genomic_DNA"/>
</dbReference>
<sequence length="835" mass="98265">MADDINSYWFPHPDILRLAYQRNRSRFHGIDHVLRVWIYAMYIGRSYYADKIDLDVLSAASLFHDIGRRNDLKDPKHGIRSATWVNEILPALAPELLDSQIEMIKVLCRLHNLPDSDLSSLELRILKDADALDRYRLPTGKIKADYIRLPETHELIEFAKEFHADWRSIRQEEKDPFNIMIITLRDSDRLSNLLPSQVKSRTEVQITRRYLNRYLNNVESTLTDLDSSSKNLIHRLNKGTLRFKDLRTIKRRLELLVEQTKDSPSPVLHELFVQAARTSISQNMRLGLTDQTIHFALKGLYRKLYDNVSKEPRCEFEIPNSDLYQLISVEAMIPHRHVQRAVVEHLAYCREFQKLIMLLAFTDLQSKRLFLESFGRRYRLYQRLRFSFPEEQVSWQKWLWVVAVERWIRSAVRLLDDGDTDRAKHMLDYILKFIEQILEKIELTLPQLTEIISYLNDLAEIDEKHDELDLEVCRCSRLWQQDFGTLGGMNEFPGALVNQNLDIFNLYDGNSLNSSRHLIELERYLLRCSKRGEKIDLVVRNYLLPSHMNLELKYSISQEILSELKDTKIKDLVLKHTATSLQEKNIHDIALIMRKENSEQNLRRVLEPSKYRALVKTKKNYKIMSYISDLSILEGIIKNGSTILSMWNILSYKDRSFIIKHSYGTNYNRRTKYRGVLQRHMLIRRPNILNDHVYYGALQNLDDIFADPGILGHIPSPTDLFTSYRYGSVVLVFKDEIVERTLFVLLDSFWEHRSYPMAYEEAKYLYEKLRDNPIRTSLETNPVSIINSYVEANILKGVSLADVEMVLLPVKDLKRKHRIIQMVNAQYPDIEFRGI</sequence>
<reference evidence="2" key="2">
    <citation type="journal article" date="2021" name="Microbiome">
        <title>Successional dynamics and alternative stable states in a saline activated sludge microbial community over 9 years.</title>
        <authorList>
            <person name="Wang Y."/>
            <person name="Ye J."/>
            <person name="Ju F."/>
            <person name="Liu L."/>
            <person name="Boyd J.A."/>
            <person name="Deng Y."/>
            <person name="Parks D.H."/>
            <person name="Jiang X."/>
            <person name="Yin X."/>
            <person name="Woodcroft B.J."/>
            <person name="Tyson G.W."/>
            <person name="Hugenholtz P."/>
            <person name="Polz M.F."/>
            <person name="Zhang T."/>
        </authorList>
    </citation>
    <scope>NUCLEOTIDE SEQUENCE</scope>
    <source>
        <strain evidence="2">HKST-UBA17</strain>
    </source>
</reference>
<dbReference type="Pfam" id="PF01966">
    <property type="entry name" value="HD"/>
    <property type="match status" value="1"/>
</dbReference>
<dbReference type="SUPFAM" id="SSF109604">
    <property type="entry name" value="HD-domain/PDEase-like"/>
    <property type="match status" value="1"/>
</dbReference>
<gene>
    <name evidence="2" type="ORF">KC685_04270</name>
</gene>
<evidence type="ECO:0000313" key="2">
    <source>
        <dbReference type="EMBL" id="MCA9377107.1"/>
    </source>
</evidence>
<dbReference type="Proteomes" id="UP000741282">
    <property type="component" value="Unassembled WGS sequence"/>
</dbReference>
<dbReference type="InterPro" id="IPR006674">
    <property type="entry name" value="HD_domain"/>
</dbReference>
<reference evidence="2" key="1">
    <citation type="submission" date="2020-04" db="EMBL/GenBank/DDBJ databases">
        <authorList>
            <person name="Zhang T."/>
        </authorList>
    </citation>
    <scope>NUCLEOTIDE SEQUENCE</scope>
    <source>
        <strain evidence="2">HKST-UBA17</strain>
    </source>
</reference>
<dbReference type="InterPro" id="IPR003607">
    <property type="entry name" value="HD/PDEase_dom"/>
</dbReference>
<comment type="caution">
    <text evidence="2">The sequence shown here is derived from an EMBL/GenBank/DDBJ whole genome shotgun (WGS) entry which is preliminary data.</text>
</comment>
<evidence type="ECO:0000313" key="3">
    <source>
        <dbReference type="Proteomes" id="UP000741282"/>
    </source>
</evidence>
<proteinExistence type="predicted"/>
<name>A0A955I271_9BACT</name>
<dbReference type="SMART" id="SM00471">
    <property type="entry name" value="HDc"/>
    <property type="match status" value="1"/>
</dbReference>
<accession>A0A955I271</accession>
<evidence type="ECO:0000259" key="1">
    <source>
        <dbReference type="SMART" id="SM00471"/>
    </source>
</evidence>
<organism evidence="2 3">
    <name type="scientific">Candidatus Dojkabacteria bacterium</name>
    <dbReference type="NCBI Taxonomy" id="2099670"/>
    <lineage>
        <taxon>Bacteria</taxon>
        <taxon>Candidatus Dojkabacteria</taxon>
    </lineage>
</organism>
<dbReference type="CDD" id="cd00077">
    <property type="entry name" value="HDc"/>
    <property type="match status" value="1"/>
</dbReference>
<dbReference type="Gene3D" id="1.10.3210.10">
    <property type="entry name" value="Hypothetical protein af1432"/>
    <property type="match status" value="1"/>
</dbReference>
<feature type="domain" description="HD/PDEase" evidence="1">
    <location>
        <begin position="25"/>
        <end position="144"/>
    </location>
</feature>